<gene>
    <name evidence="1" type="ORF">PG999_004549</name>
</gene>
<protein>
    <submittedName>
        <fullName evidence="1">Uncharacterized protein</fullName>
    </submittedName>
</protein>
<proteinExistence type="predicted"/>
<evidence type="ECO:0000313" key="2">
    <source>
        <dbReference type="Proteomes" id="UP001392437"/>
    </source>
</evidence>
<evidence type="ECO:0000313" key="1">
    <source>
        <dbReference type="EMBL" id="KAK8120429.1"/>
    </source>
</evidence>
<name>A0AAW0QZR0_9PEZI</name>
<comment type="caution">
    <text evidence="1">The sequence shown here is derived from an EMBL/GenBank/DDBJ whole genome shotgun (WGS) entry which is preliminary data.</text>
</comment>
<dbReference type="EMBL" id="JAQQWP010000004">
    <property type="protein sequence ID" value="KAK8120429.1"/>
    <property type="molecule type" value="Genomic_DNA"/>
</dbReference>
<keyword evidence="2" id="KW-1185">Reference proteome</keyword>
<sequence>MHPPYLVSLPDVEVPAAAWPCAGASILRGSHLARGYPRAPPRLPPHRACSIASPPGCFTDDARATVLLRRRGRAPLPAAEDSAVLDHGRLWHKSAWSLSSCLNARGMSLMAAMVMTPPPTITKVILPILLGTLQRLELINVRLNAAELVHVALAGCCTLCRFIYQDDRGGGGHVCSSPRGVRTDSITPWSGSSTPTARQQCLDHALGRFEIDPGRSQPAAPPGRGTAPCLADSSRLAKVTVGLMFCVAGGRPQPYSDGNYGAGATSIPQWKGEAVLEPARRAVIAELFGRAGMEVVFLPA</sequence>
<dbReference type="AlphaFoldDB" id="A0AAW0QZR0"/>
<reference evidence="1 2" key="1">
    <citation type="submission" date="2023-01" db="EMBL/GenBank/DDBJ databases">
        <title>Analysis of 21 Apiospora genomes using comparative genomics revels a genus with tremendous synthesis potential of carbohydrate active enzymes and secondary metabolites.</title>
        <authorList>
            <person name="Sorensen T."/>
        </authorList>
    </citation>
    <scope>NUCLEOTIDE SEQUENCE [LARGE SCALE GENOMIC DNA]</scope>
    <source>
        <strain evidence="1 2">CBS 117206</strain>
    </source>
</reference>
<accession>A0AAW0QZR0</accession>
<dbReference type="Proteomes" id="UP001392437">
    <property type="component" value="Unassembled WGS sequence"/>
</dbReference>
<organism evidence="1 2">
    <name type="scientific">Apiospora kogelbergensis</name>
    <dbReference type="NCBI Taxonomy" id="1337665"/>
    <lineage>
        <taxon>Eukaryota</taxon>
        <taxon>Fungi</taxon>
        <taxon>Dikarya</taxon>
        <taxon>Ascomycota</taxon>
        <taxon>Pezizomycotina</taxon>
        <taxon>Sordariomycetes</taxon>
        <taxon>Xylariomycetidae</taxon>
        <taxon>Amphisphaeriales</taxon>
        <taxon>Apiosporaceae</taxon>
        <taxon>Apiospora</taxon>
    </lineage>
</organism>